<comment type="caution">
    <text evidence="1">The sequence shown here is derived from an EMBL/GenBank/DDBJ whole genome shotgun (WGS) entry which is preliminary data.</text>
</comment>
<proteinExistence type="predicted"/>
<accession>A0A3M7TLG5</accession>
<dbReference type="OrthoDB" id="1366475at2"/>
<organism evidence="1 2">
    <name type="scientific">Chryseobacterium nematophagum</name>
    <dbReference type="NCBI Taxonomy" id="2305228"/>
    <lineage>
        <taxon>Bacteria</taxon>
        <taxon>Pseudomonadati</taxon>
        <taxon>Bacteroidota</taxon>
        <taxon>Flavobacteriia</taxon>
        <taxon>Flavobacteriales</taxon>
        <taxon>Weeksellaceae</taxon>
        <taxon>Chryseobacterium group</taxon>
        <taxon>Chryseobacterium</taxon>
    </lineage>
</organism>
<protein>
    <submittedName>
        <fullName evidence="1">Toxin</fullName>
    </submittedName>
</protein>
<evidence type="ECO:0000313" key="2">
    <source>
        <dbReference type="Proteomes" id="UP000278775"/>
    </source>
</evidence>
<evidence type="ECO:0000313" key="1">
    <source>
        <dbReference type="EMBL" id="RNA63090.1"/>
    </source>
</evidence>
<name>A0A3M7TLG5_9FLAO</name>
<dbReference type="Proteomes" id="UP000278775">
    <property type="component" value="Unassembled WGS sequence"/>
</dbReference>
<gene>
    <name evidence="1" type="ORF">D1631_14695</name>
</gene>
<reference evidence="1 2" key="1">
    <citation type="submission" date="2018-08" db="EMBL/GenBank/DDBJ databases">
        <title>Chryseobacterium nematophagum: a novel matrix digesting pathogen of nematodes.</title>
        <authorList>
            <person name="Page A."/>
            <person name="Roberts M."/>
            <person name="Felix M.-A."/>
            <person name="Weir W."/>
        </authorList>
    </citation>
    <scope>NUCLEOTIDE SEQUENCE [LARGE SCALE GENOMIC DNA]</scope>
    <source>
        <strain evidence="1 2">JUb129</strain>
    </source>
</reference>
<dbReference type="EMBL" id="QWIU01000002">
    <property type="protein sequence ID" value="RNA63090.1"/>
    <property type="molecule type" value="Genomic_DNA"/>
</dbReference>
<dbReference type="AlphaFoldDB" id="A0A3M7TLG5"/>
<sequence>MLEEDVSRFLNEFKTKLEIWGVLFRDDRGKNFQSLADLEITPSNRMDILKNLQLEDYSEGPLEEKLNGGEDMWVFGRIIKSKEVYIKISYGRLGTSVICISFHIAEYKMEYPLKKIL</sequence>